<name>A0A833GZ70_9LEPT</name>
<dbReference type="InterPro" id="IPR011006">
    <property type="entry name" value="CheY-like_superfamily"/>
</dbReference>
<dbReference type="PANTHER" id="PTHR44591">
    <property type="entry name" value="STRESS RESPONSE REGULATOR PROTEIN 1"/>
    <property type="match status" value="1"/>
</dbReference>
<dbReference type="Gene3D" id="3.40.50.2300">
    <property type="match status" value="1"/>
</dbReference>
<keyword evidence="1 2" id="KW-0597">Phosphoprotein</keyword>
<dbReference type="SUPFAM" id="SSF55874">
    <property type="entry name" value="ATPase domain of HSP90 chaperone/DNA topoisomerase II/histidine kinase"/>
    <property type="match status" value="1"/>
</dbReference>
<dbReference type="GO" id="GO:0000160">
    <property type="term" value="P:phosphorelay signal transduction system"/>
    <property type="evidence" value="ECO:0007669"/>
    <property type="project" value="InterPro"/>
</dbReference>
<dbReference type="InterPro" id="IPR036890">
    <property type="entry name" value="HATPase_C_sf"/>
</dbReference>
<comment type="caution">
    <text evidence="4">The sequence shown here is derived from an EMBL/GenBank/DDBJ whole genome shotgun (WGS) entry which is preliminary data.</text>
</comment>
<gene>
    <name evidence="4" type="ORF">F9K24_16140</name>
</gene>
<feature type="modified residue" description="4-aspartylphosphate" evidence="2">
    <location>
        <position position="53"/>
    </location>
</feature>
<dbReference type="PANTHER" id="PTHR44591:SF3">
    <property type="entry name" value="RESPONSE REGULATORY DOMAIN-CONTAINING PROTEIN"/>
    <property type="match status" value="1"/>
</dbReference>
<keyword evidence="4" id="KW-0808">Transferase</keyword>
<proteinExistence type="predicted"/>
<feature type="domain" description="Response regulatory" evidence="3">
    <location>
        <begin position="4"/>
        <end position="119"/>
    </location>
</feature>
<dbReference type="InterPro" id="IPR003594">
    <property type="entry name" value="HATPase_dom"/>
</dbReference>
<evidence type="ECO:0000256" key="2">
    <source>
        <dbReference type="PROSITE-ProRule" id="PRU00169"/>
    </source>
</evidence>
<dbReference type="Pfam" id="PF02518">
    <property type="entry name" value="HATPase_c"/>
    <property type="match status" value="1"/>
</dbReference>
<evidence type="ECO:0000313" key="5">
    <source>
        <dbReference type="Proteomes" id="UP000460298"/>
    </source>
</evidence>
<keyword evidence="4" id="KW-0418">Kinase</keyword>
<dbReference type="EMBL" id="WBUI01000019">
    <property type="protein sequence ID" value="KAB2930572.1"/>
    <property type="molecule type" value="Genomic_DNA"/>
</dbReference>
<dbReference type="CDD" id="cd00156">
    <property type="entry name" value="REC"/>
    <property type="match status" value="1"/>
</dbReference>
<dbReference type="SMART" id="SM00387">
    <property type="entry name" value="HATPase_c"/>
    <property type="match status" value="1"/>
</dbReference>
<evidence type="ECO:0000313" key="4">
    <source>
        <dbReference type="EMBL" id="KAB2930572.1"/>
    </source>
</evidence>
<reference evidence="4 5" key="1">
    <citation type="submission" date="2019-10" db="EMBL/GenBank/DDBJ databases">
        <title>Extracellular Electron Transfer in a Candidatus Methanoperedens spp. Enrichment Culture.</title>
        <authorList>
            <person name="Berger S."/>
            <person name="Rangel Shaw D."/>
            <person name="Berben T."/>
            <person name="In 'T Zandt M."/>
            <person name="Frank J."/>
            <person name="Reimann J."/>
            <person name="Jetten M.S.M."/>
            <person name="Welte C.U."/>
        </authorList>
    </citation>
    <scope>NUCLEOTIDE SEQUENCE [LARGE SCALE GENOMIC DNA]</scope>
    <source>
        <strain evidence="4">SB12</strain>
    </source>
</reference>
<accession>A0A833GZ70</accession>
<protein>
    <submittedName>
        <fullName evidence="4">Hybrid sensor histidine kinase/response regulator</fullName>
    </submittedName>
</protein>
<dbReference type="InterPro" id="IPR001789">
    <property type="entry name" value="Sig_transdc_resp-reg_receiver"/>
</dbReference>
<dbReference type="Gene3D" id="3.30.565.10">
    <property type="entry name" value="Histidine kinase-like ATPase, C-terminal domain"/>
    <property type="match status" value="1"/>
</dbReference>
<organism evidence="4 5">
    <name type="scientific">Leptonema illini</name>
    <dbReference type="NCBI Taxonomy" id="183"/>
    <lineage>
        <taxon>Bacteria</taxon>
        <taxon>Pseudomonadati</taxon>
        <taxon>Spirochaetota</taxon>
        <taxon>Spirochaetia</taxon>
        <taxon>Leptospirales</taxon>
        <taxon>Leptospiraceae</taxon>
        <taxon>Leptonema</taxon>
    </lineage>
</organism>
<dbReference type="Pfam" id="PF00072">
    <property type="entry name" value="Response_reg"/>
    <property type="match status" value="1"/>
</dbReference>
<dbReference type="SUPFAM" id="SSF52172">
    <property type="entry name" value="CheY-like"/>
    <property type="match status" value="1"/>
</dbReference>
<sequence>MPAHILIVEDSSVDLEYLSNLVTELGYTFDSARTVSEALERLKQERYHILLADLGLPDGDGETLIDTIERERMLTIPVIVSGHLDVDRIIRLLRFNRASDYLIKPIGLKRLETVLEEAYEAHQKRKKVVEFSKDETELYRQAIQIFDWKQEIKSHMLEFVASNMIHQMNLGLFQGEGLGGLMSAISMFLYEKRDADGSIRVSSDLADLLKDGFESMQGLIQSLQQAQTILQTSVLPLHAVSLGDIHGMTVDLVASLKDDLRRKSQRIIVSDLQFEPGVVRIHKESLHKAANELLVNAMKYAPAQSEIYVLVMVKDRHLEWKVLNAEPADMDPSRRITGNLEYLVFEPFFRLNTTVDEGYASEQFPLGLGLTVVKKCIELCGGTIFVNRVESHINGNRSAEVCFTVRLPIGES</sequence>
<dbReference type="InterPro" id="IPR050595">
    <property type="entry name" value="Bact_response_regulator"/>
</dbReference>
<dbReference type="AlphaFoldDB" id="A0A833GZ70"/>
<dbReference type="SMART" id="SM00448">
    <property type="entry name" value="REC"/>
    <property type="match status" value="1"/>
</dbReference>
<dbReference type="PROSITE" id="PS50110">
    <property type="entry name" value="RESPONSE_REGULATORY"/>
    <property type="match status" value="1"/>
</dbReference>
<dbReference type="GO" id="GO:0016301">
    <property type="term" value="F:kinase activity"/>
    <property type="evidence" value="ECO:0007669"/>
    <property type="project" value="UniProtKB-KW"/>
</dbReference>
<evidence type="ECO:0000259" key="3">
    <source>
        <dbReference type="PROSITE" id="PS50110"/>
    </source>
</evidence>
<dbReference type="Proteomes" id="UP000460298">
    <property type="component" value="Unassembled WGS sequence"/>
</dbReference>
<evidence type="ECO:0000256" key="1">
    <source>
        <dbReference type="ARBA" id="ARBA00022553"/>
    </source>
</evidence>